<evidence type="ECO:0008006" key="4">
    <source>
        <dbReference type="Google" id="ProtNLM"/>
    </source>
</evidence>
<dbReference type="Proteomes" id="UP001589858">
    <property type="component" value="Unassembled WGS sequence"/>
</dbReference>
<feature type="compositionally biased region" description="Gly residues" evidence="1">
    <location>
        <begin position="38"/>
        <end position="47"/>
    </location>
</feature>
<proteinExistence type="predicted"/>
<accession>A0ABV6S3L2</accession>
<name>A0ABV6S3L2_9SPHN</name>
<evidence type="ECO:0000256" key="1">
    <source>
        <dbReference type="SAM" id="MobiDB-lite"/>
    </source>
</evidence>
<evidence type="ECO:0000313" key="3">
    <source>
        <dbReference type="Proteomes" id="UP001589858"/>
    </source>
</evidence>
<protein>
    <recommendedName>
        <fullName evidence="4">Transmembrane protein</fullName>
    </recommendedName>
</protein>
<keyword evidence="3" id="KW-1185">Reference proteome</keyword>
<reference evidence="2 3" key="1">
    <citation type="submission" date="2024-09" db="EMBL/GenBank/DDBJ databases">
        <authorList>
            <person name="Sun Q."/>
            <person name="Mori K."/>
        </authorList>
    </citation>
    <scope>NUCLEOTIDE SEQUENCE [LARGE SCALE GENOMIC DNA]</scope>
    <source>
        <strain evidence="2 3">CICC 11035S</strain>
    </source>
</reference>
<evidence type="ECO:0000313" key="2">
    <source>
        <dbReference type="EMBL" id="MFC0683826.1"/>
    </source>
</evidence>
<feature type="region of interest" description="Disordered" evidence="1">
    <location>
        <begin position="32"/>
        <end position="53"/>
    </location>
</feature>
<gene>
    <name evidence="2" type="ORF">ACFFF8_04400</name>
</gene>
<dbReference type="RefSeq" id="WP_267220184.1">
    <property type="nucleotide sequence ID" value="NZ_JAPCWC010000006.1"/>
</dbReference>
<organism evidence="2 3">
    <name type="scientific">Novosphingobium clariflavum</name>
    <dbReference type="NCBI Taxonomy" id="2029884"/>
    <lineage>
        <taxon>Bacteria</taxon>
        <taxon>Pseudomonadati</taxon>
        <taxon>Pseudomonadota</taxon>
        <taxon>Alphaproteobacteria</taxon>
        <taxon>Sphingomonadales</taxon>
        <taxon>Sphingomonadaceae</taxon>
        <taxon>Novosphingobium</taxon>
    </lineage>
</organism>
<sequence length="53" mass="5622">MRARLFFHALCCLFLLAGVAASSFYAWSPYSDEKREAGSGGGSGIRGSGPTHK</sequence>
<comment type="caution">
    <text evidence="2">The sequence shown here is derived from an EMBL/GenBank/DDBJ whole genome shotgun (WGS) entry which is preliminary data.</text>
</comment>
<dbReference type="EMBL" id="JBHLTM010000016">
    <property type="protein sequence ID" value="MFC0683826.1"/>
    <property type="molecule type" value="Genomic_DNA"/>
</dbReference>